<organism evidence="2 3">
    <name type="scientific">Prosthecobacter debontii</name>
    <dbReference type="NCBI Taxonomy" id="48467"/>
    <lineage>
        <taxon>Bacteria</taxon>
        <taxon>Pseudomonadati</taxon>
        <taxon>Verrucomicrobiota</taxon>
        <taxon>Verrucomicrobiia</taxon>
        <taxon>Verrucomicrobiales</taxon>
        <taxon>Verrucomicrobiaceae</taxon>
        <taxon>Prosthecobacter</taxon>
    </lineage>
</organism>
<feature type="domain" description="Imm-5-like" evidence="1">
    <location>
        <begin position="17"/>
        <end position="137"/>
    </location>
</feature>
<dbReference type="Pfam" id="PF21805">
    <property type="entry name" value="Imm5_like"/>
    <property type="match status" value="1"/>
</dbReference>
<reference evidence="3" key="1">
    <citation type="submission" date="2017-02" db="EMBL/GenBank/DDBJ databases">
        <authorList>
            <person name="Varghese N."/>
            <person name="Submissions S."/>
        </authorList>
    </citation>
    <scope>NUCLEOTIDE SEQUENCE [LARGE SCALE GENOMIC DNA]</scope>
    <source>
        <strain evidence="3">ATCC 700200</strain>
    </source>
</reference>
<dbReference type="Proteomes" id="UP000190774">
    <property type="component" value="Unassembled WGS sequence"/>
</dbReference>
<dbReference type="EMBL" id="FUYE01000008">
    <property type="protein sequence ID" value="SKA98051.1"/>
    <property type="molecule type" value="Genomic_DNA"/>
</dbReference>
<sequence>MRDRRFIAVHRGGPLIREDHAALARWAADCAEAILPWFERESDDPRPLQAVEIARWWADGRVKTGVAMKAALAAHAAARTIKHPVAVAVARSAGHAVATAHAADHSLGALLYALKAHQHAGLSVNDFFEMQMARLPNHLYGMVADGMIWRTKAMKIAV</sequence>
<gene>
    <name evidence="2" type="ORF">SAMN02745166_02669</name>
</gene>
<dbReference type="AlphaFoldDB" id="A0A1T4Y9T4"/>
<name>A0A1T4Y9T4_9BACT</name>
<dbReference type="RefSeq" id="WP_078813858.1">
    <property type="nucleotide sequence ID" value="NZ_FUYE01000008.1"/>
</dbReference>
<protein>
    <recommendedName>
        <fullName evidence="1">Imm-5-like domain-containing protein</fullName>
    </recommendedName>
</protein>
<evidence type="ECO:0000259" key="1">
    <source>
        <dbReference type="Pfam" id="PF21805"/>
    </source>
</evidence>
<accession>A0A1T4Y9T4</accession>
<proteinExistence type="predicted"/>
<evidence type="ECO:0000313" key="2">
    <source>
        <dbReference type="EMBL" id="SKA98051.1"/>
    </source>
</evidence>
<dbReference type="InterPro" id="IPR048667">
    <property type="entry name" value="Imm5-like"/>
</dbReference>
<evidence type="ECO:0000313" key="3">
    <source>
        <dbReference type="Proteomes" id="UP000190774"/>
    </source>
</evidence>
<keyword evidence="3" id="KW-1185">Reference proteome</keyword>